<dbReference type="STRING" id="1121326.CLMAG_56410"/>
<keyword evidence="2" id="KW-1185">Reference proteome</keyword>
<accession>A0A161W1B9</accession>
<evidence type="ECO:0000313" key="1">
    <source>
        <dbReference type="EMBL" id="KZL88950.1"/>
    </source>
</evidence>
<dbReference type="AlphaFoldDB" id="A0A161W1B9"/>
<dbReference type="OrthoDB" id="9815923at2"/>
<evidence type="ECO:0000313" key="2">
    <source>
        <dbReference type="Proteomes" id="UP000076603"/>
    </source>
</evidence>
<organism evidence="1 2">
    <name type="scientific">Clostridium magnum DSM 2767</name>
    <dbReference type="NCBI Taxonomy" id="1121326"/>
    <lineage>
        <taxon>Bacteria</taxon>
        <taxon>Bacillati</taxon>
        <taxon>Bacillota</taxon>
        <taxon>Clostridia</taxon>
        <taxon>Eubacteriales</taxon>
        <taxon>Clostridiaceae</taxon>
        <taxon>Clostridium</taxon>
    </lineage>
</organism>
<gene>
    <name evidence="1" type="ORF">CLMAG_56410</name>
</gene>
<name>A0A161W1B9_9CLOT</name>
<sequence length="294" mass="34766">MIEMETQQYIPSSISVDDFFKLLNQEQIKYIILRWFDKFPKIKKGEAIDLLVHDDDLVNISKHVSPHCEDNSITCNIYSISGITGTNYNGLPYYPIHCAQEMLDKRILLHNKYFVPNPKHYLLSMAYHVVYHEAENSGLSRGIREEVNELAHNNKYRKTLRTLSNRCGIKIKFTWVDLQKFLDENNWTPELSELKKLSEKSNWLKDLYYLKLHDQQNTGEIMAFIVREWAYENNLTDWIIKWLQTHGLHILNIYELDKDHKEEATRTLRGGNWGNEKWEKNEGSGKTSCFNYSL</sequence>
<dbReference type="RefSeq" id="WP_066630140.1">
    <property type="nucleotide sequence ID" value="NZ_LWAE01000012.1"/>
</dbReference>
<proteinExistence type="predicted"/>
<dbReference type="EMBL" id="LWAE01000012">
    <property type="protein sequence ID" value="KZL88950.1"/>
    <property type="molecule type" value="Genomic_DNA"/>
</dbReference>
<dbReference type="PATRIC" id="fig|1121326.3.peg.5702"/>
<comment type="caution">
    <text evidence="1">The sequence shown here is derived from an EMBL/GenBank/DDBJ whole genome shotgun (WGS) entry which is preliminary data.</text>
</comment>
<reference evidence="1 2" key="1">
    <citation type="submission" date="2016-04" db="EMBL/GenBank/DDBJ databases">
        <title>Genome sequence of Clostridium magnum DSM 2767.</title>
        <authorList>
            <person name="Poehlein A."/>
            <person name="Uhlig R."/>
            <person name="Fischer R."/>
            <person name="Bahl H."/>
            <person name="Daniel R."/>
        </authorList>
    </citation>
    <scope>NUCLEOTIDE SEQUENCE [LARGE SCALE GENOMIC DNA]</scope>
    <source>
        <strain evidence="1 2">DSM 2767</strain>
    </source>
</reference>
<protein>
    <submittedName>
        <fullName evidence="1">Uncharacterized protein</fullName>
    </submittedName>
</protein>
<dbReference type="Proteomes" id="UP000076603">
    <property type="component" value="Unassembled WGS sequence"/>
</dbReference>